<dbReference type="AlphaFoldDB" id="E1YHD9"/>
<proteinExistence type="predicted"/>
<name>E1YHD9_9BACT</name>
<protein>
    <submittedName>
        <fullName evidence="1">Uncharacterized protein</fullName>
    </submittedName>
</protein>
<sequence>MGPVEKIPLIVSCIKLKITLYLFEKYSGRKKTEMYSGMQKQKTIFIKFFKFLH</sequence>
<dbReference type="EMBL" id="FR695874">
    <property type="protein sequence ID" value="CBX30058.1"/>
    <property type="molecule type" value="Genomic_DNA"/>
</dbReference>
<organism evidence="1">
    <name type="scientific">uncultured Desulfobacterium sp</name>
    <dbReference type="NCBI Taxonomy" id="201089"/>
    <lineage>
        <taxon>Bacteria</taxon>
        <taxon>Pseudomonadati</taxon>
        <taxon>Thermodesulfobacteriota</taxon>
        <taxon>Desulfobacteria</taxon>
        <taxon>Desulfobacterales</taxon>
        <taxon>Desulfobacteriaceae</taxon>
        <taxon>Desulfobacterium</taxon>
        <taxon>environmental samples</taxon>
    </lineage>
</organism>
<evidence type="ECO:0000313" key="1">
    <source>
        <dbReference type="EMBL" id="CBX30058.1"/>
    </source>
</evidence>
<gene>
    <name evidence="1" type="ORF">N47_D28670</name>
</gene>
<reference evidence="1" key="1">
    <citation type="journal article" date="2011" name="Environ. Microbiol.">
        <title>Genomic insights into the metabolic potential of the polycyclic aromatic hydrocarbon degrading sulfate-reducing Deltaproteobacterium N47.</title>
        <authorList>
            <person name="Bergmann F."/>
            <person name="Selesi D."/>
            <person name="Weinmaier T."/>
            <person name="Tischler P."/>
            <person name="Rattei T."/>
            <person name="Meckenstock R.U."/>
        </authorList>
    </citation>
    <scope>NUCLEOTIDE SEQUENCE</scope>
</reference>
<accession>E1YHD9</accession>